<evidence type="ECO:0000256" key="1">
    <source>
        <dbReference type="ARBA" id="ARBA00004141"/>
    </source>
</evidence>
<feature type="transmembrane region" description="Helical" evidence="10">
    <location>
        <begin position="224"/>
        <end position="241"/>
    </location>
</feature>
<organism evidence="11 12">
    <name type="scientific">Megasphaera paucivorans</name>
    <dbReference type="NCBI Taxonomy" id="349095"/>
    <lineage>
        <taxon>Bacteria</taxon>
        <taxon>Bacillati</taxon>
        <taxon>Bacillota</taxon>
        <taxon>Negativicutes</taxon>
        <taxon>Veillonellales</taxon>
        <taxon>Veillonellaceae</taxon>
        <taxon>Megasphaera</taxon>
    </lineage>
</organism>
<dbReference type="InterPro" id="IPR001807">
    <property type="entry name" value="ClC"/>
</dbReference>
<dbReference type="PANTHER" id="PTHR43427:SF6">
    <property type="entry name" value="CHLORIDE CHANNEL PROTEIN CLC-E"/>
    <property type="match status" value="1"/>
</dbReference>
<keyword evidence="2" id="KW-0813">Transport</keyword>
<comment type="subcellular location">
    <subcellularLocation>
        <location evidence="1">Membrane</location>
        <topology evidence="1">Multi-pass membrane protein</topology>
    </subcellularLocation>
</comment>
<feature type="transmembrane region" description="Helical" evidence="10">
    <location>
        <begin position="328"/>
        <end position="344"/>
    </location>
</feature>
<keyword evidence="8" id="KW-0868">Chloride</keyword>
<feature type="transmembrane region" description="Helical" evidence="10">
    <location>
        <begin position="261"/>
        <end position="282"/>
    </location>
</feature>
<dbReference type="STRING" id="349095.SAMN05660299_02514"/>
<feature type="transmembrane region" description="Helical" evidence="10">
    <location>
        <begin position="303"/>
        <end position="322"/>
    </location>
</feature>
<evidence type="ECO:0000256" key="7">
    <source>
        <dbReference type="ARBA" id="ARBA00023173"/>
    </source>
</evidence>
<dbReference type="OrthoDB" id="112446at2"/>
<dbReference type="GO" id="GO:0005254">
    <property type="term" value="F:chloride channel activity"/>
    <property type="evidence" value="ECO:0007669"/>
    <property type="project" value="UniProtKB-KW"/>
</dbReference>
<evidence type="ECO:0000313" key="12">
    <source>
        <dbReference type="Proteomes" id="UP000199309"/>
    </source>
</evidence>
<evidence type="ECO:0000313" key="11">
    <source>
        <dbReference type="EMBL" id="SDN32210.1"/>
    </source>
</evidence>
<evidence type="ECO:0000256" key="2">
    <source>
        <dbReference type="ARBA" id="ARBA00022448"/>
    </source>
</evidence>
<keyword evidence="7" id="KW-0869">Chloride channel</keyword>
<evidence type="ECO:0000256" key="5">
    <source>
        <dbReference type="ARBA" id="ARBA00023065"/>
    </source>
</evidence>
<accession>A0A1H0AF68</accession>
<keyword evidence="12" id="KW-1185">Reference proteome</keyword>
<evidence type="ECO:0000256" key="3">
    <source>
        <dbReference type="ARBA" id="ARBA00022692"/>
    </source>
</evidence>
<dbReference type="Gene3D" id="1.10.3080.10">
    <property type="entry name" value="Clc chloride channel"/>
    <property type="match status" value="1"/>
</dbReference>
<keyword evidence="3 10" id="KW-0812">Transmembrane</keyword>
<sequence>MKQNMKTVFVLMAIGITAGIIGIILTLLMHNIQDWAFGNGFYGDASFRELIEGVSPLHRFVVLLGAGGMAGIGWVCIHRYGTPLVDIKTTINNPEKSMPIWTTLGHNMLQIITIALGSPLGKERAPREISVVFADQLTRLFHINHDIYKRKVLLACASGAGLAAVYNTPLASSLFIMETLLADWNVNAVGSALICCSTAVYIMRLGVGDLIQYPLPQVPFNETLIMWAVAAAPVIALFAYWFDKSTVWCHPLFSRKSPKMIGLAVIGFGAIGILSMYFPEILGNGQAGNELSFTFSIGWKEGAFLFGTKWIAVLLALGAGAYGGNITPSMMLGSMLALVIALIWNGVLPEIPVAAAAFIGAAVFLGLTQKMPVTAAVFLLELTRFSPAYLFPICGCFAVALPLFHYLKEHIFF</sequence>
<keyword evidence="6 10" id="KW-0472">Membrane</keyword>
<dbReference type="Pfam" id="PF00654">
    <property type="entry name" value="Voltage_CLC"/>
    <property type="match status" value="1"/>
</dbReference>
<dbReference type="SUPFAM" id="SSF81340">
    <property type="entry name" value="Clc chloride channel"/>
    <property type="match status" value="1"/>
</dbReference>
<name>A0A1H0AF68_9FIRM</name>
<dbReference type="InterPro" id="IPR050368">
    <property type="entry name" value="ClC-type_chloride_channel"/>
</dbReference>
<evidence type="ECO:0000256" key="9">
    <source>
        <dbReference type="ARBA" id="ARBA00023303"/>
    </source>
</evidence>
<feature type="transmembrane region" description="Helical" evidence="10">
    <location>
        <begin position="7"/>
        <end position="29"/>
    </location>
</feature>
<keyword evidence="9" id="KW-0407">Ion channel</keyword>
<reference evidence="11 12" key="1">
    <citation type="submission" date="2016-10" db="EMBL/GenBank/DDBJ databases">
        <authorList>
            <person name="de Groot N.N."/>
        </authorList>
    </citation>
    <scope>NUCLEOTIDE SEQUENCE [LARGE SCALE GENOMIC DNA]</scope>
    <source>
        <strain evidence="11 12">DSM 16981</strain>
    </source>
</reference>
<gene>
    <name evidence="11" type="ORF">SAMN05660299_02514</name>
</gene>
<keyword evidence="5" id="KW-0406">Ion transport</keyword>
<protein>
    <submittedName>
        <fullName evidence="11">H+/Cl-antiporter ClcA</fullName>
    </submittedName>
</protein>
<proteinExistence type="predicted"/>
<dbReference type="InterPro" id="IPR014743">
    <property type="entry name" value="Cl-channel_core"/>
</dbReference>
<evidence type="ECO:0000256" key="8">
    <source>
        <dbReference type="ARBA" id="ARBA00023214"/>
    </source>
</evidence>
<feature type="transmembrane region" description="Helical" evidence="10">
    <location>
        <begin position="57"/>
        <end position="77"/>
    </location>
</feature>
<dbReference type="EMBL" id="FNHQ01000038">
    <property type="protein sequence ID" value="SDN32210.1"/>
    <property type="molecule type" value="Genomic_DNA"/>
</dbReference>
<evidence type="ECO:0000256" key="4">
    <source>
        <dbReference type="ARBA" id="ARBA00022989"/>
    </source>
</evidence>
<dbReference type="Proteomes" id="UP000199309">
    <property type="component" value="Unassembled WGS sequence"/>
</dbReference>
<dbReference type="PANTHER" id="PTHR43427">
    <property type="entry name" value="CHLORIDE CHANNEL PROTEIN CLC-E"/>
    <property type="match status" value="1"/>
</dbReference>
<dbReference type="AlphaFoldDB" id="A0A1H0AF68"/>
<evidence type="ECO:0000256" key="6">
    <source>
        <dbReference type="ARBA" id="ARBA00023136"/>
    </source>
</evidence>
<dbReference type="RefSeq" id="WP_091652534.1">
    <property type="nucleotide sequence ID" value="NZ_FNHQ01000038.1"/>
</dbReference>
<dbReference type="GO" id="GO:0034707">
    <property type="term" value="C:chloride channel complex"/>
    <property type="evidence" value="ECO:0007669"/>
    <property type="project" value="UniProtKB-KW"/>
</dbReference>
<dbReference type="PRINTS" id="PR00762">
    <property type="entry name" value="CLCHANNEL"/>
</dbReference>
<feature type="transmembrane region" description="Helical" evidence="10">
    <location>
        <begin position="388"/>
        <end position="407"/>
    </location>
</feature>
<keyword evidence="4 10" id="KW-1133">Transmembrane helix</keyword>
<feature type="transmembrane region" description="Helical" evidence="10">
    <location>
        <begin position="184"/>
        <end position="203"/>
    </location>
</feature>
<evidence type="ECO:0000256" key="10">
    <source>
        <dbReference type="SAM" id="Phobius"/>
    </source>
</evidence>